<dbReference type="Proteomes" id="UP001283341">
    <property type="component" value="Unassembled WGS sequence"/>
</dbReference>
<proteinExistence type="predicted"/>
<gene>
    <name evidence="1" type="ORF">B0H66DRAFT_356961</name>
</gene>
<keyword evidence="2" id="KW-1185">Reference proteome</keyword>
<evidence type="ECO:0000313" key="1">
    <source>
        <dbReference type="EMBL" id="KAK3313594.1"/>
    </source>
</evidence>
<protein>
    <submittedName>
        <fullName evidence="1">Uncharacterized protein</fullName>
    </submittedName>
</protein>
<dbReference type="EMBL" id="JAUEDM010000007">
    <property type="protein sequence ID" value="KAK3313594.1"/>
    <property type="molecule type" value="Genomic_DNA"/>
</dbReference>
<dbReference type="AlphaFoldDB" id="A0AAE0M0F8"/>
<sequence>MDPGSPEDDPQIGPDPWTLSRNQWLDVFAQGPHTSFKIIEVLLGELNLTYGDLLANPACLQPFSDNWRDWVTNVFDDPWIRTWDYDTGRCTSFAIKVAYGLESHPDYRGVFDFKYYNLGRHRVARCDRTTVVIDSESKYGPRLLPENAEWTDTPGEHRGWWRYHNGVSIFEERRSGGPRGTGTLRHILPITREEALGICLKEITDMAVLVCLFRSIRPLEQGSQPWVAQYHGVVRWRISERRIELTPDLDRRDSFYCITFGRPGGSRETNRQCINNFVAFIRDCGIEQQWRADGINQFNQELWKAAIQVWGGFPVWSERLT</sequence>
<organism evidence="1 2">
    <name type="scientific">Apodospora peruviana</name>
    <dbReference type="NCBI Taxonomy" id="516989"/>
    <lineage>
        <taxon>Eukaryota</taxon>
        <taxon>Fungi</taxon>
        <taxon>Dikarya</taxon>
        <taxon>Ascomycota</taxon>
        <taxon>Pezizomycotina</taxon>
        <taxon>Sordariomycetes</taxon>
        <taxon>Sordariomycetidae</taxon>
        <taxon>Sordariales</taxon>
        <taxon>Lasiosphaeriaceae</taxon>
        <taxon>Apodospora</taxon>
    </lineage>
</organism>
<reference evidence="1" key="1">
    <citation type="journal article" date="2023" name="Mol. Phylogenet. Evol.">
        <title>Genome-scale phylogeny and comparative genomics of the fungal order Sordariales.</title>
        <authorList>
            <person name="Hensen N."/>
            <person name="Bonometti L."/>
            <person name="Westerberg I."/>
            <person name="Brannstrom I.O."/>
            <person name="Guillou S."/>
            <person name="Cros-Aarteil S."/>
            <person name="Calhoun S."/>
            <person name="Haridas S."/>
            <person name="Kuo A."/>
            <person name="Mondo S."/>
            <person name="Pangilinan J."/>
            <person name="Riley R."/>
            <person name="LaButti K."/>
            <person name="Andreopoulos B."/>
            <person name="Lipzen A."/>
            <person name="Chen C."/>
            <person name="Yan M."/>
            <person name="Daum C."/>
            <person name="Ng V."/>
            <person name="Clum A."/>
            <person name="Steindorff A."/>
            <person name="Ohm R.A."/>
            <person name="Martin F."/>
            <person name="Silar P."/>
            <person name="Natvig D.O."/>
            <person name="Lalanne C."/>
            <person name="Gautier V."/>
            <person name="Ament-Velasquez S.L."/>
            <person name="Kruys A."/>
            <person name="Hutchinson M.I."/>
            <person name="Powell A.J."/>
            <person name="Barry K."/>
            <person name="Miller A.N."/>
            <person name="Grigoriev I.V."/>
            <person name="Debuchy R."/>
            <person name="Gladieux P."/>
            <person name="Hiltunen Thoren M."/>
            <person name="Johannesson H."/>
        </authorList>
    </citation>
    <scope>NUCLEOTIDE SEQUENCE</scope>
    <source>
        <strain evidence="1">CBS 118394</strain>
    </source>
</reference>
<accession>A0AAE0M0F8</accession>
<evidence type="ECO:0000313" key="2">
    <source>
        <dbReference type="Proteomes" id="UP001283341"/>
    </source>
</evidence>
<name>A0AAE0M0F8_9PEZI</name>
<reference evidence="1" key="2">
    <citation type="submission" date="2023-06" db="EMBL/GenBank/DDBJ databases">
        <authorList>
            <consortium name="Lawrence Berkeley National Laboratory"/>
            <person name="Haridas S."/>
            <person name="Hensen N."/>
            <person name="Bonometti L."/>
            <person name="Westerberg I."/>
            <person name="Brannstrom I.O."/>
            <person name="Guillou S."/>
            <person name="Cros-Aarteil S."/>
            <person name="Calhoun S."/>
            <person name="Kuo A."/>
            <person name="Mondo S."/>
            <person name="Pangilinan J."/>
            <person name="Riley R."/>
            <person name="Labutti K."/>
            <person name="Andreopoulos B."/>
            <person name="Lipzen A."/>
            <person name="Chen C."/>
            <person name="Yanf M."/>
            <person name="Daum C."/>
            <person name="Ng V."/>
            <person name="Clum A."/>
            <person name="Steindorff A."/>
            <person name="Ohm R."/>
            <person name="Martin F."/>
            <person name="Silar P."/>
            <person name="Natvig D."/>
            <person name="Lalanne C."/>
            <person name="Gautier V."/>
            <person name="Ament-Velasquez S.L."/>
            <person name="Kruys A."/>
            <person name="Hutchinson M.I."/>
            <person name="Powell A.J."/>
            <person name="Barry K."/>
            <person name="Miller A.N."/>
            <person name="Grigoriev I.V."/>
            <person name="Debuchy R."/>
            <person name="Gladieux P."/>
            <person name="Thoren M.H."/>
            <person name="Johannesson H."/>
        </authorList>
    </citation>
    <scope>NUCLEOTIDE SEQUENCE</scope>
    <source>
        <strain evidence="1">CBS 118394</strain>
    </source>
</reference>
<comment type="caution">
    <text evidence="1">The sequence shown here is derived from an EMBL/GenBank/DDBJ whole genome shotgun (WGS) entry which is preliminary data.</text>
</comment>